<keyword evidence="3" id="KW-1185">Reference proteome</keyword>
<organism evidence="2 3">
    <name type="scientific">Linum tenue</name>
    <dbReference type="NCBI Taxonomy" id="586396"/>
    <lineage>
        <taxon>Eukaryota</taxon>
        <taxon>Viridiplantae</taxon>
        <taxon>Streptophyta</taxon>
        <taxon>Embryophyta</taxon>
        <taxon>Tracheophyta</taxon>
        <taxon>Spermatophyta</taxon>
        <taxon>Magnoliopsida</taxon>
        <taxon>eudicotyledons</taxon>
        <taxon>Gunneridae</taxon>
        <taxon>Pentapetalae</taxon>
        <taxon>rosids</taxon>
        <taxon>fabids</taxon>
        <taxon>Malpighiales</taxon>
        <taxon>Linaceae</taxon>
        <taxon>Linum</taxon>
    </lineage>
</organism>
<evidence type="ECO:0000313" key="2">
    <source>
        <dbReference type="EMBL" id="CAI0430886.1"/>
    </source>
</evidence>
<dbReference type="Pfam" id="PF00078">
    <property type="entry name" value="RVT_1"/>
    <property type="match status" value="1"/>
</dbReference>
<dbReference type="InterPro" id="IPR043128">
    <property type="entry name" value="Rev_trsase/Diguanyl_cyclase"/>
</dbReference>
<reference evidence="2" key="1">
    <citation type="submission" date="2022-08" db="EMBL/GenBank/DDBJ databases">
        <authorList>
            <person name="Gutierrez-Valencia J."/>
        </authorList>
    </citation>
    <scope>NUCLEOTIDE SEQUENCE</scope>
</reference>
<evidence type="ECO:0000259" key="1">
    <source>
        <dbReference type="PROSITE" id="PS50878"/>
    </source>
</evidence>
<comment type="caution">
    <text evidence="2">The sequence shown here is derived from an EMBL/GenBank/DDBJ whole genome shotgun (WGS) entry which is preliminary data.</text>
</comment>
<sequence>FPEKFLNWIKCCVQTAHYSINVNGGLCGFFRARKGVRQGDPLSPYLFTIAMEGLSTLLVQASQVGKIPYHPQCKRVGLNHLCFADDILVFTSGSGQAILQVKSVLEEFYRISGLKCNPSKCEIYFGGESVKFKNAALAVSGFQEGSLPVRYLGLPLLTGKLSSKEVDILVDKITKRIRSWRARKLNYAGRLQLLNSVLLGIVQYWMQLFILPKQVLKRVQQLCSQFLWHGTDEGRAKVAWDRIALPKREGGLGVKDLLTWNQACTVRMLWLFLLNSGTLWVAWMREYKCRQGDLWVMKSQFSSSWTWRKLLKLRHTVSPWLRRGTEGVFWGSHLMHKFSVQTVWESLRNRQQDVE</sequence>
<dbReference type="InterPro" id="IPR043502">
    <property type="entry name" value="DNA/RNA_pol_sf"/>
</dbReference>
<feature type="non-terminal residue" evidence="2">
    <location>
        <position position="1"/>
    </location>
</feature>
<dbReference type="PROSITE" id="PS50878">
    <property type="entry name" value="RT_POL"/>
    <property type="match status" value="1"/>
</dbReference>
<gene>
    <name evidence="2" type="ORF">LITE_LOCUS22810</name>
</gene>
<dbReference type="EMBL" id="CAMGYJ010000006">
    <property type="protein sequence ID" value="CAI0430886.1"/>
    <property type="molecule type" value="Genomic_DNA"/>
</dbReference>
<name>A0AAV0LC12_9ROSI</name>
<accession>A0AAV0LC12</accession>
<dbReference type="SUPFAM" id="SSF56672">
    <property type="entry name" value="DNA/RNA polymerases"/>
    <property type="match status" value="1"/>
</dbReference>
<dbReference type="AlphaFoldDB" id="A0AAV0LC12"/>
<evidence type="ECO:0000313" key="3">
    <source>
        <dbReference type="Proteomes" id="UP001154282"/>
    </source>
</evidence>
<protein>
    <recommendedName>
        <fullName evidence="1">Reverse transcriptase domain-containing protein</fullName>
    </recommendedName>
</protein>
<dbReference type="InterPro" id="IPR000477">
    <property type="entry name" value="RT_dom"/>
</dbReference>
<proteinExistence type="predicted"/>
<dbReference type="PANTHER" id="PTHR33116">
    <property type="entry name" value="REVERSE TRANSCRIPTASE ZINC-BINDING DOMAIN-CONTAINING PROTEIN-RELATED-RELATED"/>
    <property type="match status" value="1"/>
</dbReference>
<dbReference type="Proteomes" id="UP001154282">
    <property type="component" value="Unassembled WGS sequence"/>
</dbReference>
<feature type="domain" description="Reverse transcriptase" evidence="1">
    <location>
        <begin position="1"/>
        <end position="156"/>
    </location>
</feature>
<dbReference type="Gene3D" id="3.30.70.270">
    <property type="match status" value="1"/>
</dbReference>
<dbReference type="PANTHER" id="PTHR33116:SF80">
    <property type="entry name" value="REVERSE TRANSCRIPTASE ZINC-BINDING DOMAIN-CONTAINING PROTEIN"/>
    <property type="match status" value="1"/>
</dbReference>